<organism evidence="1 2">
    <name type="scientific">Oceanisphaera sediminis</name>
    <dbReference type="NCBI Taxonomy" id="981381"/>
    <lineage>
        <taxon>Bacteria</taxon>
        <taxon>Pseudomonadati</taxon>
        <taxon>Pseudomonadota</taxon>
        <taxon>Gammaproteobacteria</taxon>
        <taxon>Aeromonadales</taxon>
        <taxon>Aeromonadaceae</taxon>
        <taxon>Oceanisphaera</taxon>
    </lineage>
</organism>
<name>A0ABP7EF25_9GAMM</name>
<comment type="caution">
    <text evidence="1">The sequence shown here is derived from an EMBL/GenBank/DDBJ whole genome shotgun (WGS) entry which is preliminary data.</text>
</comment>
<gene>
    <name evidence="1" type="ORF">GCM10022421_27980</name>
</gene>
<protein>
    <submittedName>
        <fullName evidence="1">Uncharacterized protein</fullName>
    </submittedName>
</protein>
<evidence type="ECO:0000313" key="2">
    <source>
        <dbReference type="Proteomes" id="UP001501479"/>
    </source>
</evidence>
<proteinExistence type="predicted"/>
<dbReference type="EMBL" id="BAABDS010000039">
    <property type="protein sequence ID" value="GAA3718285.1"/>
    <property type="molecule type" value="Genomic_DNA"/>
</dbReference>
<reference evidence="2" key="1">
    <citation type="journal article" date="2019" name="Int. J. Syst. Evol. Microbiol.">
        <title>The Global Catalogue of Microorganisms (GCM) 10K type strain sequencing project: providing services to taxonomists for standard genome sequencing and annotation.</title>
        <authorList>
            <consortium name="The Broad Institute Genomics Platform"/>
            <consortium name="The Broad Institute Genome Sequencing Center for Infectious Disease"/>
            <person name="Wu L."/>
            <person name="Ma J."/>
        </authorList>
    </citation>
    <scope>NUCLEOTIDE SEQUENCE [LARGE SCALE GENOMIC DNA]</scope>
    <source>
        <strain evidence="2">JCM 17329</strain>
    </source>
</reference>
<evidence type="ECO:0000313" key="1">
    <source>
        <dbReference type="EMBL" id="GAA3718285.1"/>
    </source>
</evidence>
<accession>A0ABP7EF25</accession>
<dbReference type="Proteomes" id="UP001501479">
    <property type="component" value="Unassembled WGS sequence"/>
</dbReference>
<keyword evidence="2" id="KW-1185">Reference proteome</keyword>
<sequence length="53" mass="5959">MVFLLLCSSLAWGKSIPPTPFELENKQSLPDSRTVDTYLTTLDTLSTRATGWR</sequence>